<evidence type="ECO:0000256" key="8">
    <source>
        <dbReference type="SAM" id="Phobius"/>
    </source>
</evidence>
<dbReference type="EMBL" id="JAAVVJ010000014">
    <property type="protein sequence ID" value="KAF7207882.1"/>
    <property type="molecule type" value="Genomic_DNA"/>
</dbReference>
<evidence type="ECO:0000313" key="10">
    <source>
        <dbReference type="EMBL" id="KAF7207881.1"/>
    </source>
</evidence>
<dbReference type="Pfam" id="PF15711">
    <property type="entry name" value="ILEI"/>
    <property type="match status" value="1"/>
</dbReference>
<dbReference type="GeneID" id="107385177"/>
<comment type="similarity">
    <text evidence="2">Belongs to the FAM3 family.</text>
</comment>
<dbReference type="InterPro" id="IPR039477">
    <property type="entry name" value="ILEI/PANDER_dom"/>
</dbReference>
<dbReference type="CDD" id="cd13940">
    <property type="entry name" value="ILEI_FAM3C"/>
    <property type="match status" value="1"/>
</dbReference>
<evidence type="ECO:0000313" key="12">
    <source>
        <dbReference type="Ensembl" id="ENSNFUP00015053475.1"/>
    </source>
</evidence>
<dbReference type="GO" id="GO:0005576">
    <property type="term" value="C:extracellular region"/>
    <property type="evidence" value="ECO:0007669"/>
    <property type="project" value="UniProtKB-SubCell"/>
</dbReference>
<feature type="transmembrane region" description="Helical" evidence="8">
    <location>
        <begin position="6"/>
        <end position="24"/>
    </location>
</feature>
<evidence type="ECO:0000256" key="4">
    <source>
        <dbReference type="ARBA" id="ARBA00022729"/>
    </source>
</evidence>
<dbReference type="KEGG" id="nfu:107385177"/>
<dbReference type="Proteomes" id="UP000822369">
    <property type="component" value="Chromosome 14"/>
</dbReference>
<evidence type="ECO:0000259" key="9">
    <source>
        <dbReference type="Pfam" id="PF15711"/>
    </source>
</evidence>
<reference evidence="10" key="2">
    <citation type="submission" date="2020-03" db="EMBL/GenBank/DDBJ databases">
        <title>Intra-Species Differences in Population Size shape Life History and Genome Evolution.</title>
        <authorList>
            <person name="Willemsen D."/>
            <person name="Cui R."/>
            <person name="Valenzano D.R."/>
        </authorList>
    </citation>
    <scope>NUCLEOTIDE SEQUENCE</scope>
    <source>
        <strain evidence="10">GRZ</strain>
        <tissue evidence="10">Whole</tissue>
    </source>
</reference>
<evidence type="ECO:0000256" key="7">
    <source>
        <dbReference type="PROSITE-ProRule" id="PRU01375"/>
    </source>
</evidence>
<dbReference type="GeneTree" id="ENSGT00950000183004"/>
<evidence type="ECO:0000256" key="2">
    <source>
        <dbReference type="ARBA" id="ARBA00010905"/>
    </source>
</evidence>
<evidence type="ECO:0000256" key="6">
    <source>
        <dbReference type="ARBA" id="ARBA00023157"/>
    </source>
</evidence>
<reference evidence="12" key="1">
    <citation type="submission" date="2014-08" db="EMBL/GenBank/DDBJ databases">
        <authorList>
            <person name="Senf B."/>
            <person name="Petzold A."/>
            <person name="Downie B.R."/>
            <person name="Koch P."/>
            <person name="Platzer M."/>
        </authorList>
    </citation>
    <scope>NUCLEOTIDE SEQUENCE [LARGE SCALE GENOMIC DNA]</scope>
    <source>
        <strain evidence="12">GRZ</strain>
    </source>
</reference>
<keyword evidence="4" id="KW-0732">Signal</keyword>
<keyword evidence="13" id="KW-1185">Reference proteome</keyword>
<dbReference type="Proteomes" id="UP000694548">
    <property type="component" value="Chromosome sgr10"/>
</dbReference>
<evidence type="ECO:0000256" key="3">
    <source>
        <dbReference type="ARBA" id="ARBA00022525"/>
    </source>
</evidence>
<dbReference type="OrthoDB" id="440755at2759"/>
<accession>A0A8C6Q630</accession>
<protein>
    <submittedName>
        <fullName evidence="12">FAM3 metabolism regulating signaling molecule D</fullName>
    </submittedName>
    <submittedName>
        <fullName evidence="11">Transcript variant X1</fullName>
    </submittedName>
    <submittedName>
        <fullName evidence="10">Transcript variant X2</fullName>
    </submittedName>
</protein>
<evidence type="ECO:0000313" key="13">
    <source>
        <dbReference type="Proteomes" id="UP000694548"/>
    </source>
</evidence>
<keyword evidence="8" id="KW-0812">Transmembrane</keyword>
<dbReference type="PANTHER" id="PTHR14592">
    <property type="entry name" value="UNCHARACTERIZED FAM3"/>
    <property type="match status" value="1"/>
</dbReference>
<dbReference type="OMA" id="NMKTGDP"/>
<dbReference type="Ensembl" id="ENSNFUT00015055744.1">
    <property type="protein sequence ID" value="ENSNFUP00015053475.1"/>
    <property type="gene ID" value="ENSNFUG00015024861.1"/>
</dbReference>
<evidence type="ECO:0000313" key="11">
    <source>
        <dbReference type="EMBL" id="KAF7207882.1"/>
    </source>
</evidence>
<keyword evidence="6" id="KW-1015">Disulfide bond</keyword>
<dbReference type="AlphaFoldDB" id="A0A8C6Q630"/>
<name>A0A8C6Q630_NOTFU</name>
<comment type="subcellular location">
    <subcellularLocation>
        <location evidence="1">Secreted</location>
    </subcellularLocation>
</comment>
<proteinExistence type="inferred from homology"/>
<dbReference type="PROSITE" id="PS52031">
    <property type="entry name" value="GG_LECTIN"/>
    <property type="match status" value="1"/>
</dbReference>
<evidence type="ECO:0000256" key="5">
    <source>
        <dbReference type="ARBA" id="ARBA00022734"/>
    </source>
</evidence>
<keyword evidence="5 7" id="KW-0430">Lectin</keyword>
<dbReference type="InterPro" id="IPR039220">
    <property type="entry name" value="FAM3"/>
</dbReference>
<dbReference type="InterPro" id="IPR039475">
    <property type="entry name" value="ILEI_FAM3C"/>
</dbReference>
<keyword evidence="8" id="KW-0472">Membrane</keyword>
<sequence length="228" mass="25042">MRYRGIFTLTAVILIIIVTSKFFMDSFHAHEKAKEVIGFYQIHNIFISATTTPEPKCSLSKPCPPDSFAFSIHSGAATVVGPKICFDGKNIMSHILNNVGPGLNIVVINDTNGVIEKYGYLNMITGDSGQILAYLKDIKPGMIVLVASYDDATTKMTDEIRETFVAMGSTLIGSLNHRDNWVFAGRAGTKIKSFYEKLLVSDEKTNVFDGWPGMVKVGGCFPRTVDDT</sequence>
<feature type="domain" description="ILEI/PANDER" evidence="9">
    <location>
        <begin position="102"/>
        <end position="188"/>
    </location>
</feature>
<dbReference type="EMBL" id="JAAVVJ010000014">
    <property type="protein sequence ID" value="KAF7207881.1"/>
    <property type="molecule type" value="Genomic_DNA"/>
</dbReference>
<gene>
    <name evidence="12" type="primary">FAM3D</name>
    <name evidence="10" type="synonym">fam3d</name>
    <name evidence="10" type="ORF">G4P62_010010</name>
</gene>
<dbReference type="GO" id="GO:0030246">
    <property type="term" value="F:carbohydrate binding"/>
    <property type="evidence" value="ECO:0007669"/>
    <property type="project" value="UniProtKB-UniRule"/>
</dbReference>
<keyword evidence="3" id="KW-0964">Secreted</keyword>
<organism evidence="12 13">
    <name type="scientific">Nothobranchius furzeri</name>
    <name type="common">Turquoise killifish</name>
    <dbReference type="NCBI Taxonomy" id="105023"/>
    <lineage>
        <taxon>Eukaryota</taxon>
        <taxon>Metazoa</taxon>
        <taxon>Chordata</taxon>
        <taxon>Craniata</taxon>
        <taxon>Vertebrata</taxon>
        <taxon>Euteleostomi</taxon>
        <taxon>Actinopterygii</taxon>
        <taxon>Neopterygii</taxon>
        <taxon>Teleostei</taxon>
        <taxon>Neoteleostei</taxon>
        <taxon>Acanthomorphata</taxon>
        <taxon>Ovalentaria</taxon>
        <taxon>Atherinomorphae</taxon>
        <taxon>Cyprinodontiformes</taxon>
        <taxon>Nothobranchiidae</taxon>
        <taxon>Nothobranchius</taxon>
    </lineage>
</organism>
<keyword evidence="8" id="KW-1133">Transmembrane helix</keyword>
<evidence type="ECO:0000256" key="1">
    <source>
        <dbReference type="ARBA" id="ARBA00004613"/>
    </source>
</evidence>
<reference evidence="12" key="3">
    <citation type="submission" date="2025-05" db="UniProtKB">
        <authorList>
            <consortium name="Ensembl"/>
        </authorList>
    </citation>
    <scope>IDENTIFICATION</scope>
</reference>